<proteinExistence type="predicted"/>
<protein>
    <submittedName>
        <fullName evidence="1">Uncharacterized protein</fullName>
    </submittedName>
</protein>
<keyword evidence="2" id="KW-1185">Reference proteome</keyword>
<gene>
    <name evidence="1" type="ORF">PR048_015514</name>
</gene>
<reference evidence="1 2" key="1">
    <citation type="submission" date="2023-02" db="EMBL/GenBank/DDBJ databases">
        <title>LHISI_Scaffold_Assembly.</title>
        <authorList>
            <person name="Stuart O.P."/>
            <person name="Cleave R."/>
            <person name="Magrath M.J.L."/>
            <person name="Mikheyev A.S."/>
        </authorList>
    </citation>
    <scope>NUCLEOTIDE SEQUENCE [LARGE SCALE GENOMIC DNA]</scope>
    <source>
        <strain evidence="1">Daus_M_001</strain>
        <tissue evidence="1">Leg muscle</tissue>
    </source>
</reference>
<accession>A0ABQ9HHF6</accession>
<dbReference type="EMBL" id="JARBHB010000005">
    <property type="protein sequence ID" value="KAJ8883660.1"/>
    <property type="molecule type" value="Genomic_DNA"/>
</dbReference>
<evidence type="ECO:0000313" key="2">
    <source>
        <dbReference type="Proteomes" id="UP001159363"/>
    </source>
</evidence>
<organism evidence="1 2">
    <name type="scientific">Dryococelus australis</name>
    <dbReference type="NCBI Taxonomy" id="614101"/>
    <lineage>
        <taxon>Eukaryota</taxon>
        <taxon>Metazoa</taxon>
        <taxon>Ecdysozoa</taxon>
        <taxon>Arthropoda</taxon>
        <taxon>Hexapoda</taxon>
        <taxon>Insecta</taxon>
        <taxon>Pterygota</taxon>
        <taxon>Neoptera</taxon>
        <taxon>Polyneoptera</taxon>
        <taxon>Phasmatodea</taxon>
        <taxon>Verophasmatodea</taxon>
        <taxon>Anareolatae</taxon>
        <taxon>Phasmatidae</taxon>
        <taxon>Eurycanthinae</taxon>
        <taxon>Dryococelus</taxon>
    </lineage>
</organism>
<sequence>MCLQSNIHIHKLDHPAVQEYFAISMYNFLLLFFKGMCQVQETYLLEVHSEKIMCQSVGRT</sequence>
<comment type="caution">
    <text evidence="1">The sequence shown here is derived from an EMBL/GenBank/DDBJ whole genome shotgun (WGS) entry which is preliminary data.</text>
</comment>
<dbReference type="Proteomes" id="UP001159363">
    <property type="component" value="Chromosome 4"/>
</dbReference>
<evidence type="ECO:0000313" key="1">
    <source>
        <dbReference type="EMBL" id="KAJ8883660.1"/>
    </source>
</evidence>
<name>A0ABQ9HHF6_9NEOP</name>